<protein>
    <submittedName>
        <fullName evidence="3">Allergen V5/Tpx-1-related protein</fullName>
    </submittedName>
</protein>
<name>A0A8H4IMI2_9PEZI</name>
<dbReference type="InterPro" id="IPR014044">
    <property type="entry name" value="CAP_dom"/>
</dbReference>
<feature type="signal peptide" evidence="1">
    <location>
        <begin position="1"/>
        <end position="17"/>
    </location>
</feature>
<evidence type="ECO:0000313" key="4">
    <source>
        <dbReference type="Proteomes" id="UP000572817"/>
    </source>
</evidence>
<sequence>MRAFSLFAATLISTALASPVVNLARLIAISACAFLISLRKNYRVLSADTGNHSQCVPQVASSGTTAQPADPQARMWLALHNAHRANHTDTCSVVWDQQLANEAMISAQQCVFQHTNSGKDYGQNMGEAGAGTAPAAFTSMYYDEVKNFGAYWHQASVPMSEPIVLHFTQAVWKKTTSVGCAINNCGSMYLSYCNYRGPGNYDGEYADNVGDFVASPLPPICSEIGSYGTDGSCITDDQLLQHF</sequence>
<evidence type="ECO:0000259" key="2">
    <source>
        <dbReference type="SMART" id="SM00198"/>
    </source>
</evidence>
<evidence type="ECO:0000256" key="1">
    <source>
        <dbReference type="SAM" id="SignalP"/>
    </source>
</evidence>
<dbReference type="Proteomes" id="UP000572817">
    <property type="component" value="Unassembled WGS sequence"/>
</dbReference>
<gene>
    <name evidence="3" type="ORF">GTA08_BOTSDO08124</name>
</gene>
<dbReference type="InterPro" id="IPR001283">
    <property type="entry name" value="CRISP-related"/>
</dbReference>
<dbReference type="SMART" id="SM00198">
    <property type="entry name" value="SCP"/>
    <property type="match status" value="1"/>
</dbReference>
<dbReference type="OrthoDB" id="337038at2759"/>
<accession>A0A8H4IMI2</accession>
<dbReference type="Pfam" id="PF00188">
    <property type="entry name" value="CAP"/>
    <property type="match status" value="1"/>
</dbReference>
<dbReference type="EMBL" id="WWBZ02000051">
    <property type="protein sequence ID" value="KAF4303811.1"/>
    <property type="molecule type" value="Genomic_DNA"/>
</dbReference>
<feature type="chain" id="PRO_5034030915" evidence="1">
    <location>
        <begin position="18"/>
        <end position="243"/>
    </location>
</feature>
<dbReference type="SUPFAM" id="SSF55797">
    <property type="entry name" value="PR-1-like"/>
    <property type="match status" value="1"/>
</dbReference>
<keyword evidence="4" id="KW-1185">Reference proteome</keyword>
<evidence type="ECO:0000313" key="3">
    <source>
        <dbReference type="EMBL" id="KAF4303811.1"/>
    </source>
</evidence>
<feature type="domain" description="SCP" evidence="2">
    <location>
        <begin position="71"/>
        <end position="203"/>
    </location>
</feature>
<keyword evidence="1" id="KW-0732">Signal</keyword>
<proteinExistence type="predicted"/>
<organism evidence="3 4">
    <name type="scientific">Botryosphaeria dothidea</name>
    <dbReference type="NCBI Taxonomy" id="55169"/>
    <lineage>
        <taxon>Eukaryota</taxon>
        <taxon>Fungi</taxon>
        <taxon>Dikarya</taxon>
        <taxon>Ascomycota</taxon>
        <taxon>Pezizomycotina</taxon>
        <taxon>Dothideomycetes</taxon>
        <taxon>Dothideomycetes incertae sedis</taxon>
        <taxon>Botryosphaeriales</taxon>
        <taxon>Botryosphaeriaceae</taxon>
        <taxon>Botryosphaeria</taxon>
    </lineage>
</organism>
<dbReference type="InterPro" id="IPR035940">
    <property type="entry name" value="CAP_sf"/>
</dbReference>
<dbReference type="PANTHER" id="PTHR10334">
    <property type="entry name" value="CYSTEINE-RICH SECRETORY PROTEIN-RELATED"/>
    <property type="match status" value="1"/>
</dbReference>
<reference evidence="3" key="1">
    <citation type="submission" date="2020-04" db="EMBL/GenBank/DDBJ databases">
        <title>Genome Assembly and Annotation of Botryosphaeria dothidea sdau 11-99, a Latent Pathogen of Apple Fruit Ring Rot in China.</title>
        <authorList>
            <person name="Yu C."/>
            <person name="Diao Y."/>
            <person name="Lu Q."/>
            <person name="Zhao J."/>
            <person name="Cui S."/>
            <person name="Peng C."/>
            <person name="He B."/>
            <person name="Liu H."/>
        </authorList>
    </citation>
    <scope>NUCLEOTIDE SEQUENCE [LARGE SCALE GENOMIC DNA]</scope>
    <source>
        <strain evidence="3">Sdau11-99</strain>
    </source>
</reference>
<comment type="caution">
    <text evidence="3">The sequence shown here is derived from an EMBL/GenBank/DDBJ whole genome shotgun (WGS) entry which is preliminary data.</text>
</comment>
<dbReference type="PRINTS" id="PR00837">
    <property type="entry name" value="V5TPXLIKE"/>
</dbReference>
<dbReference type="AlphaFoldDB" id="A0A8H4IMI2"/>
<dbReference type="CDD" id="cd05380">
    <property type="entry name" value="CAP_euk"/>
    <property type="match status" value="1"/>
</dbReference>
<dbReference type="Gene3D" id="3.40.33.10">
    <property type="entry name" value="CAP"/>
    <property type="match status" value="1"/>
</dbReference>